<feature type="transmembrane region" description="Helical" evidence="8">
    <location>
        <begin position="32"/>
        <end position="55"/>
    </location>
</feature>
<evidence type="ECO:0000256" key="5">
    <source>
        <dbReference type="ARBA" id="ARBA00022824"/>
    </source>
</evidence>
<accession>A0A830HWM9</accession>
<dbReference type="GO" id="GO:0005789">
    <property type="term" value="C:endoplasmic reticulum membrane"/>
    <property type="evidence" value="ECO:0007669"/>
    <property type="project" value="UniProtKB-SubCell"/>
</dbReference>
<dbReference type="EMBL" id="BNJQ01000037">
    <property type="protein sequence ID" value="GHP11846.1"/>
    <property type="molecule type" value="Genomic_DNA"/>
</dbReference>
<keyword evidence="5 8" id="KW-0256">Endoplasmic reticulum</keyword>
<keyword evidence="4 8" id="KW-0812">Transmembrane</keyword>
<feature type="transmembrane region" description="Helical" evidence="8">
    <location>
        <begin position="67"/>
        <end position="90"/>
    </location>
</feature>
<sequence length="260" mass="29935">MVAGGGAGRVHGANSGGSPGDWYNTLPPITRLYGTICVCTTIGAQFGLVDLRYIFLSWDLIVRKFQVWRLITPFFFIGKLGLPFMFRLYFLIVYGCQLEKGTYEHRTADYAWMYMCSCAFMLVFSLQPFIPLYFFGSPFVFSLLYLWSRFYPDQQVSIYGVVPLKAFWLPWAFMVITTLMGGNPMEELLGILTGHFYYFMTDLYPRAGGTDWLRTPKFVGEFLAWAKLSGVAVDRASQDRLRQRQQQWGTFRGTARRLND</sequence>
<dbReference type="Proteomes" id="UP000660262">
    <property type="component" value="Unassembled WGS sequence"/>
</dbReference>
<keyword evidence="6 8" id="KW-1133">Transmembrane helix</keyword>
<evidence type="ECO:0000256" key="4">
    <source>
        <dbReference type="ARBA" id="ARBA00022692"/>
    </source>
</evidence>
<gene>
    <name evidence="9" type="ORF">PPROV_001057300</name>
</gene>
<evidence type="ECO:0000256" key="8">
    <source>
        <dbReference type="RuleBase" id="RU363059"/>
    </source>
</evidence>
<feature type="transmembrane region" description="Helical" evidence="8">
    <location>
        <begin position="133"/>
        <end position="150"/>
    </location>
</feature>
<evidence type="ECO:0000256" key="6">
    <source>
        <dbReference type="ARBA" id="ARBA00022989"/>
    </source>
</evidence>
<dbReference type="SUPFAM" id="SSF144091">
    <property type="entry name" value="Rhomboid-like"/>
    <property type="match status" value="1"/>
</dbReference>
<comment type="function">
    <text evidence="1">May be involved in the degradation process of specific misfolded endoplasmic reticulum (ER) luminal proteins.</text>
</comment>
<evidence type="ECO:0000256" key="3">
    <source>
        <dbReference type="ARBA" id="ARBA00008917"/>
    </source>
</evidence>
<comment type="similarity">
    <text evidence="3 8">Belongs to the derlin family.</text>
</comment>
<comment type="subcellular location">
    <subcellularLocation>
        <location evidence="2 8">Endoplasmic reticulum membrane</location>
        <topology evidence="2 8">Multi-pass membrane protein</topology>
    </subcellularLocation>
</comment>
<dbReference type="GO" id="GO:0006950">
    <property type="term" value="P:response to stress"/>
    <property type="evidence" value="ECO:0007669"/>
    <property type="project" value="UniProtKB-ARBA"/>
</dbReference>
<dbReference type="AlphaFoldDB" id="A0A830HWM9"/>
<feature type="transmembrane region" description="Helical" evidence="8">
    <location>
        <begin position="156"/>
        <end position="176"/>
    </location>
</feature>
<keyword evidence="10" id="KW-1185">Reference proteome</keyword>
<protein>
    <recommendedName>
        <fullName evidence="8">Derlin</fullName>
    </recommendedName>
</protein>
<keyword evidence="7 8" id="KW-0472">Membrane</keyword>
<dbReference type="InterPro" id="IPR035952">
    <property type="entry name" value="Rhomboid-like_sf"/>
</dbReference>
<proteinExistence type="inferred from homology"/>
<dbReference type="InterPro" id="IPR007599">
    <property type="entry name" value="DER1"/>
</dbReference>
<evidence type="ECO:0000256" key="1">
    <source>
        <dbReference type="ARBA" id="ARBA00003292"/>
    </source>
</evidence>
<organism evidence="9 10">
    <name type="scientific">Pycnococcus provasolii</name>
    <dbReference type="NCBI Taxonomy" id="41880"/>
    <lineage>
        <taxon>Eukaryota</taxon>
        <taxon>Viridiplantae</taxon>
        <taxon>Chlorophyta</taxon>
        <taxon>Pseudoscourfieldiophyceae</taxon>
        <taxon>Pseudoscourfieldiales</taxon>
        <taxon>Pycnococcaceae</taxon>
        <taxon>Pycnococcus</taxon>
    </lineage>
</organism>
<evidence type="ECO:0000313" key="9">
    <source>
        <dbReference type="EMBL" id="GHP11846.1"/>
    </source>
</evidence>
<dbReference type="OrthoDB" id="1716531at2759"/>
<name>A0A830HWM9_9CHLO</name>
<reference evidence="9" key="1">
    <citation type="submission" date="2020-10" db="EMBL/GenBank/DDBJ databases">
        <title>Unveiling of a novel bifunctional photoreceptor, Dualchrome1, isolated from a cosmopolitan green alga.</title>
        <authorList>
            <person name="Suzuki S."/>
            <person name="Kawachi M."/>
        </authorList>
    </citation>
    <scope>NUCLEOTIDE SEQUENCE</scope>
    <source>
        <strain evidence="9">NIES 2893</strain>
    </source>
</reference>
<dbReference type="PANTHER" id="PTHR11009">
    <property type="entry name" value="DER1-LIKE PROTEIN, DERLIN"/>
    <property type="match status" value="1"/>
</dbReference>
<comment type="caution">
    <text evidence="9">The sequence shown here is derived from an EMBL/GenBank/DDBJ whole genome shotgun (WGS) entry which is preliminary data.</text>
</comment>
<evidence type="ECO:0000256" key="2">
    <source>
        <dbReference type="ARBA" id="ARBA00004477"/>
    </source>
</evidence>
<comment type="function">
    <text evidence="8">May be involved in the degradation of misfolded endoplasmic reticulum (ER) luminal proteins.</text>
</comment>
<evidence type="ECO:0000313" key="10">
    <source>
        <dbReference type="Proteomes" id="UP000660262"/>
    </source>
</evidence>
<dbReference type="Pfam" id="PF04511">
    <property type="entry name" value="DER1"/>
    <property type="match status" value="1"/>
</dbReference>
<evidence type="ECO:0000256" key="7">
    <source>
        <dbReference type="ARBA" id="ARBA00023136"/>
    </source>
</evidence>